<gene>
    <name evidence="7" type="ORF">ISN44_As01g033720</name>
</gene>
<dbReference type="InterPro" id="IPR053192">
    <property type="entry name" value="Vacuole_Formation_Reg"/>
</dbReference>
<organism evidence="7 8">
    <name type="scientific">Arabidopsis suecica</name>
    <name type="common">Swedish thale-cress</name>
    <name type="synonym">Cardaminopsis suecica</name>
    <dbReference type="NCBI Taxonomy" id="45249"/>
    <lineage>
        <taxon>Eukaryota</taxon>
        <taxon>Viridiplantae</taxon>
        <taxon>Streptophyta</taxon>
        <taxon>Embryophyta</taxon>
        <taxon>Tracheophyta</taxon>
        <taxon>Spermatophyta</taxon>
        <taxon>Magnoliopsida</taxon>
        <taxon>eudicotyledons</taxon>
        <taxon>Gunneridae</taxon>
        <taxon>Pentapetalae</taxon>
        <taxon>rosids</taxon>
        <taxon>malvids</taxon>
        <taxon>Brassicales</taxon>
        <taxon>Brassicaceae</taxon>
        <taxon>Camelineae</taxon>
        <taxon>Arabidopsis</taxon>
    </lineage>
</organism>
<keyword evidence="3 5" id="KW-0863">Zinc-finger</keyword>
<evidence type="ECO:0000256" key="5">
    <source>
        <dbReference type="PROSITE-ProRule" id="PRU00024"/>
    </source>
</evidence>
<evidence type="ECO:0000256" key="1">
    <source>
        <dbReference type="ARBA" id="ARBA00022723"/>
    </source>
</evidence>
<keyword evidence="4" id="KW-0862">Zinc</keyword>
<evidence type="ECO:0000313" key="8">
    <source>
        <dbReference type="Proteomes" id="UP000694251"/>
    </source>
</evidence>
<evidence type="ECO:0000256" key="2">
    <source>
        <dbReference type="ARBA" id="ARBA00022737"/>
    </source>
</evidence>
<keyword evidence="8" id="KW-1185">Reference proteome</keyword>
<keyword evidence="2" id="KW-0677">Repeat</keyword>
<proteinExistence type="predicted"/>
<evidence type="ECO:0000256" key="4">
    <source>
        <dbReference type="ARBA" id="ARBA00022833"/>
    </source>
</evidence>
<dbReference type="Proteomes" id="UP000694251">
    <property type="component" value="Chromosome 1"/>
</dbReference>
<dbReference type="InterPro" id="IPR004146">
    <property type="entry name" value="DC1"/>
</dbReference>
<keyword evidence="1" id="KW-0479">Metal-binding</keyword>
<evidence type="ECO:0000313" key="7">
    <source>
        <dbReference type="EMBL" id="KAG7656377.1"/>
    </source>
</evidence>
<dbReference type="PANTHER" id="PTHR32410">
    <property type="entry name" value="CYSTEINE/HISTIDINE-RICH C1 DOMAIN FAMILY PROTEIN"/>
    <property type="match status" value="1"/>
</dbReference>
<dbReference type="SMART" id="SM00249">
    <property type="entry name" value="PHD"/>
    <property type="match status" value="3"/>
</dbReference>
<dbReference type="InterPro" id="IPR000315">
    <property type="entry name" value="Znf_B-box"/>
</dbReference>
<sequence>MDPLKIENTANITVCRLRHDFDQKEDFRSEHFKDSPVLVLYLLNERKVLRSTHTSSSHPLVWCNNGENKDKYCKRESRCRVCSYLLDDDIGYYFLREDLGQNERIFFHKECIEPITDNPYHRKHPLQVLVSDYLKLITICYCCCRRKELNFYCSICNFCICAYCEAKPPLLTIDHKKRHEHTLSYFPREASITCNVCALDERRYFLYICHQCDFVVHKECIYSPCIIKISRHQHRLSFASSFLPRKWFCGVCRKKVDENYGGYSCVKGCYYVSHSRCALHKDVWDGKELEEEPDEIYKDILPFKEIAGGIIQHFSHKHQMRLHKYIDRKVEDNKHCQACALPVYNCDIYSCMECEFILHTVCANLSLKKQHVIHPHDLFLQVGHMFSCSACQRQSNSFTYMCQITNCNFRLDVICASTSEPLNHHFHPHLLFLPSDFGSTRICSICKVRSQTRFDCGKCDFVLCFHCATIPMKFRYKHDEHLLTFSYEQDASSEHWCDVCERKIYLKNGIYMCSECDITLHIQCLLGKEMYMLPGKEMIIYGGEEKDILRSNRLTRYICKKCNKRCQNGIVYKNSDETICCSMECLYQMFSSYSFNKRSITL</sequence>
<dbReference type="OrthoDB" id="1884766at2759"/>
<comment type="caution">
    <text evidence="7">The sequence shown here is derived from an EMBL/GenBank/DDBJ whole genome shotgun (WGS) entry which is preliminary data.</text>
</comment>
<accession>A0A8T2HAZ5</accession>
<evidence type="ECO:0000259" key="6">
    <source>
        <dbReference type="PROSITE" id="PS50119"/>
    </source>
</evidence>
<reference evidence="7 8" key="1">
    <citation type="submission" date="2020-12" db="EMBL/GenBank/DDBJ databases">
        <title>Concerted genomic and epigenomic changes stabilize Arabidopsis allopolyploids.</title>
        <authorList>
            <person name="Chen Z."/>
        </authorList>
    </citation>
    <scope>NUCLEOTIDE SEQUENCE [LARGE SCALE GENOMIC DNA]</scope>
    <source>
        <strain evidence="7">As9502</strain>
        <tissue evidence="7">Leaf</tissue>
    </source>
</reference>
<dbReference type="AlphaFoldDB" id="A0A8T2HAZ5"/>
<dbReference type="GO" id="GO:0008270">
    <property type="term" value="F:zinc ion binding"/>
    <property type="evidence" value="ECO:0007669"/>
    <property type="project" value="UniProtKB-KW"/>
</dbReference>
<dbReference type="EMBL" id="JAEFBJ010000001">
    <property type="protein sequence ID" value="KAG7656377.1"/>
    <property type="molecule type" value="Genomic_DNA"/>
</dbReference>
<feature type="domain" description="B box-type" evidence="6">
    <location>
        <begin position="135"/>
        <end position="186"/>
    </location>
</feature>
<name>A0A8T2HAZ5_ARASU</name>
<protein>
    <submittedName>
        <fullName evidence="7">DC1</fullName>
    </submittedName>
</protein>
<dbReference type="InterPro" id="IPR001965">
    <property type="entry name" value="Znf_PHD"/>
</dbReference>
<evidence type="ECO:0000256" key="3">
    <source>
        <dbReference type="ARBA" id="ARBA00022771"/>
    </source>
</evidence>
<dbReference type="Pfam" id="PF03107">
    <property type="entry name" value="C1_2"/>
    <property type="match status" value="5"/>
</dbReference>
<dbReference type="PROSITE" id="PS50119">
    <property type="entry name" value="ZF_BBOX"/>
    <property type="match status" value="1"/>
</dbReference>
<dbReference type="InterPro" id="IPR054483">
    <property type="entry name" value="DC1-like_CT"/>
</dbReference>
<dbReference type="PANTHER" id="PTHR32410:SF172">
    <property type="entry name" value="CYSTEINE_HISTIDINE-RICH C1 DOMAIN FAMILY PROTEIN"/>
    <property type="match status" value="1"/>
</dbReference>
<dbReference type="Pfam" id="PF22926">
    <property type="entry name" value="C1-like_CT"/>
    <property type="match status" value="1"/>
</dbReference>